<evidence type="ECO:0000256" key="1">
    <source>
        <dbReference type="SAM" id="MobiDB-lite"/>
    </source>
</evidence>
<accession>A0A1M6N2R5</accession>
<organism evidence="2 3">
    <name type="scientific">Shimia gijangensis</name>
    <dbReference type="NCBI Taxonomy" id="1470563"/>
    <lineage>
        <taxon>Bacteria</taxon>
        <taxon>Pseudomonadati</taxon>
        <taxon>Pseudomonadota</taxon>
        <taxon>Alphaproteobacteria</taxon>
        <taxon>Rhodobacterales</taxon>
        <taxon>Roseobacteraceae</taxon>
    </lineage>
</organism>
<proteinExistence type="predicted"/>
<dbReference type="Proteomes" id="UP000183982">
    <property type="component" value="Unassembled WGS sequence"/>
</dbReference>
<evidence type="ECO:0000313" key="3">
    <source>
        <dbReference type="Proteomes" id="UP000183982"/>
    </source>
</evidence>
<gene>
    <name evidence="2" type="ORF">SAMN05444000_11521</name>
</gene>
<dbReference type="RefSeq" id="WP_139280728.1">
    <property type="nucleotide sequence ID" value="NZ_FQZQ01000015.1"/>
</dbReference>
<dbReference type="EMBL" id="FQZQ01000015">
    <property type="protein sequence ID" value="SHJ89987.1"/>
    <property type="molecule type" value="Genomic_DNA"/>
</dbReference>
<reference evidence="3" key="1">
    <citation type="submission" date="2016-11" db="EMBL/GenBank/DDBJ databases">
        <authorList>
            <person name="Varghese N."/>
            <person name="Submissions S."/>
        </authorList>
    </citation>
    <scope>NUCLEOTIDE SEQUENCE [LARGE SCALE GENOMIC DNA]</scope>
    <source>
        <strain evidence="3">DSM 100564</strain>
    </source>
</reference>
<keyword evidence="3" id="KW-1185">Reference proteome</keyword>
<sequence length="70" mass="7972">MNSNQLINMVLRIFVRKAMRFGMKAGTKALSSEESAGRATPQDQRSGKMTQPDAQHTRQAMRITKKMTRF</sequence>
<dbReference type="STRING" id="1470563.SAMN05444000_11521"/>
<dbReference type="OrthoDB" id="7876991at2"/>
<feature type="compositionally biased region" description="Polar residues" evidence="1">
    <location>
        <begin position="41"/>
        <end position="58"/>
    </location>
</feature>
<evidence type="ECO:0000313" key="2">
    <source>
        <dbReference type="EMBL" id="SHJ89987.1"/>
    </source>
</evidence>
<protein>
    <submittedName>
        <fullName evidence="2">Uncharacterized protein</fullName>
    </submittedName>
</protein>
<name>A0A1M6N2R5_9RHOB</name>
<dbReference type="AlphaFoldDB" id="A0A1M6N2R5"/>
<feature type="region of interest" description="Disordered" evidence="1">
    <location>
        <begin position="27"/>
        <end position="70"/>
    </location>
</feature>